<dbReference type="InterPro" id="IPR036322">
    <property type="entry name" value="WD40_repeat_dom_sf"/>
</dbReference>
<evidence type="ECO:0000313" key="6">
    <source>
        <dbReference type="Proteomes" id="UP001174909"/>
    </source>
</evidence>
<dbReference type="InterPro" id="IPR001680">
    <property type="entry name" value="WD40_rpt"/>
</dbReference>
<proteinExistence type="predicted"/>
<dbReference type="PROSITE" id="PS50294">
    <property type="entry name" value="WD_REPEATS_REGION"/>
    <property type="match status" value="2"/>
</dbReference>
<dbReference type="PANTHER" id="PTHR10971">
    <property type="entry name" value="MRNA EXPORT FACTOR AND BUB3"/>
    <property type="match status" value="1"/>
</dbReference>
<dbReference type="InterPro" id="IPR015943">
    <property type="entry name" value="WD40/YVTN_repeat-like_dom_sf"/>
</dbReference>
<feature type="repeat" description="WD" evidence="3">
    <location>
        <begin position="304"/>
        <end position="338"/>
    </location>
</feature>
<dbReference type="Pfam" id="PF00400">
    <property type="entry name" value="WD40"/>
    <property type="match status" value="4"/>
</dbReference>
<accession>A0AA35X2Y5</accession>
<evidence type="ECO:0000256" key="2">
    <source>
        <dbReference type="ARBA" id="ARBA00022737"/>
    </source>
</evidence>
<dbReference type="InterPro" id="IPR020472">
    <property type="entry name" value="WD40_PAC1"/>
</dbReference>
<comment type="caution">
    <text evidence="5">The sequence shown here is derived from an EMBL/GenBank/DDBJ whole genome shotgun (WGS) entry which is preliminary data.</text>
</comment>
<feature type="region of interest" description="Disordered" evidence="4">
    <location>
        <begin position="377"/>
        <end position="397"/>
    </location>
</feature>
<keyword evidence="6" id="KW-1185">Reference proteome</keyword>
<dbReference type="Proteomes" id="UP001174909">
    <property type="component" value="Unassembled WGS sequence"/>
</dbReference>
<feature type="repeat" description="WD" evidence="3">
    <location>
        <begin position="92"/>
        <end position="133"/>
    </location>
</feature>
<name>A0AA35X2Y5_GEOBA</name>
<reference evidence="5" key="1">
    <citation type="submission" date="2023-03" db="EMBL/GenBank/DDBJ databases">
        <authorList>
            <person name="Steffen K."/>
            <person name="Cardenas P."/>
        </authorList>
    </citation>
    <scope>NUCLEOTIDE SEQUENCE</scope>
</reference>
<organism evidence="5 6">
    <name type="scientific">Geodia barretti</name>
    <name type="common">Barrett's horny sponge</name>
    <dbReference type="NCBI Taxonomy" id="519541"/>
    <lineage>
        <taxon>Eukaryota</taxon>
        <taxon>Metazoa</taxon>
        <taxon>Porifera</taxon>
        <taxon>Demospongiae</taxon>
        <taxon>Heteroscleromorpha</taxon>
        <taxon>Tetractinellida</taxon>
        <taxon>Astrophorina</taxon>
        <taxon>Geodiidae</taxon>
        <taxon>Geodia</taxon>
    </lineage>
</organism>
<dbReference type="AlphaFoldDB" id="A0AA35X2Y5"/>
<keyword evidence="2" id="KW-0677">Repeat</keyword>
<dbReference type="Gene3D" id="2.130.10.10">
    <property type="entry name" value="YVTN repeat-like/Quinoprotein amine dehydrogenase"/>
    <property type="match status" value="1"/>
</dbReference>
<dbReference type="InterPro" id="IPR019775">
    <property type="entry name" value="WD40_repeat_CS"/>
</dbReference>
<feature type="repeat" description="WD" evidence="3">
    <location>
        <begin position="48"/>
        <end position="89"/>
    </location>
</feature>
<protein>
    <submittedName>
        <fullName evidence="5">mRNA export factor</fullName>
    </submittedName>
</protein>
<feature type="repeat" description="WD" evidence="3">
    <location>
        <begin position="133"/>
        <end position="176"/>
    </location>
</feature>
<evidence type="ECO:0000256" key="4">
    <source>
        <dbReference type="SAM" id="MobiDB-lite"/>
    </source>
</evidence>
<evidence type="ECO:0000256" key="3">
    <source>
        <dbReference type="PROSITE-ProRule" id="PRU00221"/>
    </source>
</evidence>
<dbReference type="PROSITE" id="PS50082">
    <property type="entry name" value="WD_REPEATS_2"/>
    <property type="match status" value="4"/>
</dbReference>
<evidence type="ECO:0000256" key="1">
    <source>
        <dbReference type="ARBA" id="ARBA00022574"/>
    </source>
</evidence>
<dbReference type="EMBL" id="CASHTH010003325">
    <property type="protein sequence ID" value="CAI8043403.1"/>
    <property type="molecule type" value="Genomic_DNA"/>
</dbReference>
<sequence length="397" mass="44331">MDMTQRFCACANLYLWAWRKAATRKMFGSSAFSGGSAAQNPNKDIAVTQPPNDSISKLAFSPTANYLIASSWDNNVRCWEVQENGQSEAKAEQNHSAPVLDCCWHVDGTKVFTASCDKTCKVWDLQTNQATPVAIHDAPIKSVAWIQAPNYSCILTASWDKTLKFWDLRQQTPVGQLQLPERAYCMDVMYPMAVVGTASRGLIIYTLEGGPAEYRSRNKRMCSYSQSFSPSQQKIDSPLKYQHRCVCIFKEKQGLPTGFALGSIEGRVAIHYANPPNPAKDNFTFKCHRSAVTGPGQTQDIFAVNCIAFHPVHNTLATVGSDGKFSFWDKDARTKLKTSEAMDQPISSCAFNCNGNICAYSVSYDWSKGHEHHSTQKKNSIFLRSVQEEMKPRSKKR</sequence>
<dbReference type="PROSITE" id="PS00678">
    <property type="entry name" value="WD_REPEATS_1"/>
    <property type="match status" value="2"/>
</dbReference>
<evidence type="ECO:0000313" key="5">
    <source>
        <dbReference type="EMBL" id="CAI8043403.1"/>
    </source>
</evidence>
<dbReference type="SMART" id="SM00320">
    <property type="entry name" value="WD40"/>
    <property type="match status" value="4"/>
</dbReference>
<keyword evidence="1 3" id="KW-0853">WD repeat</keyword>
<gene>
    <name evidence="5" type="ORF">GBAR_LOCUS24076</name>
</gene>
<dbReference type="PRINTS" id="PR00320">
    <property type="entry name" value="GPROTEINBRPT"/>
</dbReference>
<feature type="compositionally biased region" description="Basic and acidic residues" evidence="4">
    <location>
        <begin position="386"/>
        <end position="397"/>
    </location>
</feature>
<dbReference type="SUPFAM" id="SSF50978">
    <property type="entry name" value="WD40 repeat-like"/>
    <property type="match status" value="1"/>
</dbReference>